<dbReference type="PROSITE" id="PS51675">
    <property type="entry name" value="SAM_MT_TRM10"/>
    <property type="match status" value="1"/>
</dbReference>
<proteinExistence type="predicted"/>
<feature type="domain" description="SAM-dependent MTase TRM10-type" evidence="7">
    <location>
        <begin position="79"/>
        <end position="270"/>
    </location>
</feature>
<dbReference type="InterPro" id="IPR038459">
    <property type="entry name" value="MT_TRM10-typ_sf"/>
</dbReference>
<dbReference type="CDD" id="cd18101">
    <property type="entry name" value="Trm10euk_A"/>
    <property type="match status" value="1"/>
</dbReference>
<keyword evidence="3" id="KW-0808">Transferase</keyword>
<evidence type="ECO:0000256" key="5">
    <source>
        <dbReference type="ARBA" id="ARBA00048434"/>
    </source>
</evidence>
<protein>
    <recommendedName>
        <fullName evidence="1">tRNA (guanine(9)-N(1))-methyltransferase</fullName>
        <ecNumber evidence="1">2.1.1.221</ecNumber>
    </recommendedName>
</protein>
<evidence type="ECO:0000256" key="6">
    <source>
        <dbReference type="SAM" id="MobiDB-lite"/>
    </source>
</evidence>
<reference evidence="8" key="1">
    <citation type="submission" date="2014-07" db="EMBL/GenBank/DDBJ databases">
        <authorList>
            <person name="Martin A.A"/>
            <person name="De Silva N."/>
        </authorList>
    </citation>
    <scope>NUCLEOTIDE SEQUENCE</scope>
</reference>
<organism evidence="8 9">
    <name type="scientific">Strongyloides venezuelensis</name>
    <name type="common">Threadworm</name>
    <dbReference type="NCBI Taxonomy" id="75913"/>
    <lineage>
        <taxon>Eukaryota</taxon>
        <taxon>Metazoa</taxon>
        <taxon>Ecdysozoa</taxon>
        <taxon>Nematoda</taxon>
        <taxon>Chromadorea</taxon>
        <taxon>Rhabditida</taxon>
        <taxon>Tylenchina</taxon>
        <taxon>Panagrolaimomorpha</taxon>
        <taxon>Strongyloidoidea</taxon>
        <taxon>Strongyloididae</taxon>
        <taxon>Strongyloides</taxon>
    </lineage>
</organism>
<dbReference type="STRING" id="75913.A0A0K0FNB0"/>
<reference evidence="9" key="2">
    <citation type="submission" date="2015-08" db="UniProtKB">
        <authorList>
            <consortium name="WormBaseParasite"/>
        </authorList>
    </citation>
    <scope>IDENTIFICATION</scope>
</reference>
<evidence type="ECO:0000256" key="3">
    <source>
        <dbReference type="ARBA" id="ARBA00022679"/>
    </source>
</evidence>
<comment type="catalytic activity">
    <reaction evidence="5">
        <text>guanosine(9) in tRNA + S-adenosyl-L-methionine = N(1)-methylguanosine(9) in tRNA + S-adenosyl-L-homocysteine + H(+)</text>
        <dbReference type="Rhea" id="RHEA:43156"/>
        <dbReference type="Rhea" id="RHEA-COMP:10367"/>
        <dbReference type="Rhea" id="RHEA-COMP:10368"/>
        <dbReference type="ChEBI" id="CHEBI:15378"/>
        <dbReference type="ChEBI" id="CHEBI:57856"/>
        <dbReference type="ChEBI" id="CHEBI:59789"/>
        <dbReference type="ChEBI" id="CHEBI:73542"/>
        <dbReference type="ChEBI" id="CHEBI:74269"/>
        <dbReference type="EC" id="2.1.1.221"/>
    </reaction>
</comment>
<dbReference type="EC" id="2.1.1.221" evidence="1"/>
<evidence type="ECO:0000256" key="4">
    <source>
        <dbReference type="ARBA" id="ARBA00022691"/>
    </source>
</evidence>
<dbReference type="Proteomes" id="UP000035680">
    <property type="component" value="Unassembled WGS sequence"/>
</dbReference>
<dbReference type="InterPro" id="IPR007356">
    <property type="entry name" value="tRNA_m1G_MeTrfase_euk"/>
</dbReference>
<evidence type="ECO:0000259" key="7">
    <source>
        <dbReference type="PROSITE" id="PS51675"/>
    </source>
</evidence>
<dbReference type="FunFam" id="3.40.1280.30:FF:000001">
    <property type="entry name" value="tRNA methyltransferase 10 homolog A"/>
    <property type="match status" value="1"/>
</dbReference>
<accession>A0A0K0FNB0</accession>
<dbReference type="GO" id="GO:0000049">
    <property type="term" value="F:tRNA binding"/>
    <property type="evidence" value="ECO:0007669"/>
    <property type="project" value="TreeGrafter"/>
</dbReference>
<dbReference type="Gene3D" id="3.40.1280.30">
    <property type="match status" value="1"/>
</dbReference>
<dbReference type="InterPro" id="IPR028564">
    <property type="entry name" value="MT_TRM10-typ"/>
</dbReference>
<keyword evidence="8" id="KW-1185">Reference proteome</keyword>
<dbReference type="GO" id="GO:0052905">
    <property type="term" value="F:tRNA (guanosine(9)-N1)-methyltransferase activity"/>
    <property type="evidence" value="ECO:0007669"/>
    <property type="project" value="UniProtKB-EC"/>
</dbReference>
<evidence type="ECO:0000256" key="1">
    <source>
        <dbReference type="ARBA" id="ARBA00012797"/>
    </source>
</evidence>
<dbReference type="WBParaSite" id="SVE_1049000.1">
    <property type="protein sequence ID" value="SVE_1049000.1"/>
    <property type="gene ID" value="SVE_1049000"/>
</dbReference>
<dbReference type="AlphaFoldDB" id="A0A0K0FNB0"/>
<evidence type="ECO:0000313" key="9">
    <source>
        <dbReference type="WBParaSite" id="SVE_1049000.1"/>
    </source>
</evidence>
<dbReference type="GO" id="GO:0002939">
    <property type="term" value="P:tRNA N1-guanine methylation"/>
    <property type="evidence" value="ECO:0007669"/>
    <property type="project" value="TreeGrafter"/>
</dbReference>
<evidence type="ECO:0000313" key="8">
    <source>
        <dbReference type="Proteomes" id="UP000035680"/>
    </source>
</evidence>
<evidence type="ECO:0000256" key="2">
    <source>
        <dbReference type="ARBA" id="ARBA00022603"/>
    </source>
</evidence>
<dbReference type="GO" id="GO:0005654">
    <property type="term" value="C:nucleoplasm"/>
    <property type="evidence" value="ECO:0007669"/>
    <property type="project" value="TreeGrafter"/>
</dbReference>
<name>A0A0K0FNB0_STRVS</name>
<keyword evidence="4" id="KW-0949">S-adenosyl-L-methionine</keyword>
<keyword evidence="2" id="KW-0489">Methyltransferase</keyword>
<dbReference type="PANTHER" id="PTHR13563:SF13">
    <property type="entry name" value="TRNA METHYLTRANSFERASE 10 HOMOLOG A"/>
    <property type="match status" value="1"/>
</dbReference>
<sequence>MEVQNFAVETTIKDDIVNTTDDKTRKVKNESQNPLSKNQQKKLARREKYLEKRKEKRILEKERRKERHKMMRENNIPIPSRKNFKKMADSNCKVRVAIDMSFDEYMTDVNIKNTVTQLSFCYGYNRRAQNPMQLYIIGLSGKGNEEFLKQSDNDSWDVHSTTKSLTEMFSKDELVYLTADSENDLNDIEDDKVYVIGGLLDHNSCPKLTLKLAEEAGIRHAKLPIGNFMRLKTRSVLTINQVYDIILKYTESKSWEDAFFKVIPVRKGIEKIENTTPEKAENKVEDSQKNI</sequence>
<feature type="region of interest" description="Disordered" evidence="6">
    <location>
        <begin position="21"/>
        <end position="45"/>
    </location>
</feature>
<dbReference type="PANTHER" id="PTHR13563">
    <property type="entry name" value="TRNA (GUANINE-9-) METHYLTRANSFERASE"/>
    <property type="match status" value="1"/>
</dbReference>